<keyword evidence="1" id="KW-0677">Repeat</keyword>
<reference evidence="3 4" key="2">
    <citation type="journal article" date="2017" name="Front. Plant Sci.">
        <title>Gene Classification and Mining of Molecular Markers Useful in Red Clover (Trifolium pratense) Breeding.</title>
        <authorList>
            <person name="Istvanek J."/>
            <person name="Dluhosova J."/>
            <person name="Dluhos P."/>
            <person name="Patkova L."/>
            <person name="Nedelnik J."/>
            <person name="Repkova J."/>
        </authorList>
    </citation>
    <scope>NUCLEOTIDE SEQUENCE [LARGE SCALE GENOMIC DNA]</scope>
    <source>
        <strain evidence="4">cv. Tatra</strain>
        <tissue evidence="3">Young leaves</tissue>
    </source>
</reference>
<proteinExistence type="predicted"/>
<gene>
    <name evidence="3" type="ORF">L195_g026743</name>
</gene>
<protein>
    <submittedName>
        <fullName evidence="3">NBS-containing resistance-like protein</fullName>
    </submittedName>
</protein>
<reference evidence="3 4" key="1">
    <citation type="journal article" date="2014" name="Am. J. Bot.">
        <title>Genome assembly and annotation for red clover (Trifolium pratense; Fabaceae).</title>
        <authorList>
            <person name="Istvanek J."/>
            <person name="Jaros M."/>
            <person name="Krenek A."/>
            <person name="Repkova J."/>
        </authorList>
    </citation>
    <scope>NUCLEOTIDE SEQUENCE [LARGE SCALE GENOMIC DNA]</scope>
    <source>
        <strain evidence="4">cv. Tatra</strain>
        <tissue evidence="3">Young leaves</tissue>
    </source>
</reference>
<dbReference type="InterPro" id="IPR055414">
    <property type="entry name" value="LRR_R13L4/SHOC2-like"/>
</dbReference>
<dbReference type="EMBL" id="ASHM01022598">
    <property type="protein sequence ID" value="PNY03414.1"/>
    <property type="molecule type" value="Genomic_DNA"/>
</dbReference>
<dbReference type="Proteomes" id="UP000236291">
    <property type="component" value="Unassembled WGS sequence"/>
</dbReference>
<evidence type="ECO:0000259" key="2">
    <source>
        <dbReference type="Pfam" id="PF23598"/>
    </source>
</evidence>
<evidence type="ECO:0000256" key="1">
    <source>
        <dbReference type="ARBA" id="ARBA00022737"/>
    </source>
</evidence>
<dbReference type="STRING" id="57577.A0A2K3NK51"/>
<evidence type="ECO:0000313" key="4">
    <source>
        <dbReference type="Proteomes" id="UP000236291"/>
    </source>
</evidence>
<dbReference type="SUPFAM" id="SSF52058">
    <property type="entry name" value="L domain-like"/>
    <property type="match status" value="1"/>
</dbReference>
<dbReference type="PANTHER" id="PTHR47186">
    <property type="entry name" value="LEUCINE-RICH REPEAT-CONTAINING PROTEIN 57"/>
    <property type="match status" value="1"/>
</dbReference>
<dbReference type="PANTHER" id="PTHR47186:SF57">
    <property type="entry name" value="OS02G0478300 PROTEIN"/>
    <property type="match status" value="1"/>
</dbReference>
<comment type="caution">
    <text evidence="3">The sequence shown here is derived from an EMBL/GenBank/DDBJ whole genome shotgun (WGS) entry which is preliminary data.</text>
</comment>
<dbReference type="ExpressionAtlas" id="A0A2K3NK51">
    <property type="expression patterns" value="baseline"/>
</dbReference>
<dbReference type="Gene3D" id="3.80.10.10">
    <property type="entry name" value="Ribonuclease Inhibitor"/>
    <property type="match status" value="1"/>
</dbReference>
<dbReference type="InterPro" id="IPR032675">
    <property type="entry name" value="LRR_dom_sf"/>
</dbReference>
<sequence>MLRNLETFNIESTRAMLPKEINKLGKLRHLSGMHLYLIELEDGIEEMTSLQTLRNVDLHMEGAEKMITGLGKLKQIRDLGLVNVRRKDGIILSSSINEMQHLERLVVVSRHEERSYEVIDLNLISLPTKLRKLTLSGILQKFPEWIPKLQNLVQLTLCYSRLTEDPLKSLKSMQHLLFLSIKKSAFEGLCLHFEDGWFQKLKELHVEYSDELRDIIIDKGALSSLKKLGLHGVHRLTNNIPTGIQHLEKLEVLGIYFASYELQNISTEDWNSIQHVPLVDFFNWYGVRILIPRS</sequence>
<name>A0A2K3NK51_TRIPR</name>
<feature type="domain" description="Disease resistance R13L4/SHOC-2-like LRR" evidence="2">
    <location>
        <begin position="2"/>
        <end position="259"/>
    </location>
</feature>
<organism evidence="3 4">
    <name type="scientific">Trifolium pratense</name>
    <name type="common">Red clover</name>
    <dbReference type="NCBI Taxonomy" id="57577"/>
    <lineage>
        <taxon>Eukaryota</taxon>
        <taxon>Viridiplantae</taxon>
        <taxon>Streptophyta</taxon>
        <taxon>Embryophyta</taxon>
        <taxon>Tracheophyta</taxon>
        <taxon>Spermatophyta</taxon>
        <taxon>Magnoliopsida</taxon>
        <taxon>eudicotyledons</taxon>
        <taxon>Gunneridae</taxon>
        <taxon>Pentapetalae</taxon>
        <taxon>rosids</taxon>
        <taxon>fabids</taxon>
        <taxon>Fabales</taxon>
        <taxon>Fabaceae</taxon>
        <taxon>Papilionoideae</taxon>
        <taxon>50 kb inversion clade</taxon>
        <taxon>NPAAA clade</taxon>
        <taxon>Hologalegina</taxon>
        <taxon>IRL clade</taxon>
        <taxon>Trifolieae</taxon>
        <taxon>Trifolium</taxon>
    </lineage>
</organism>
<accession>A0A2K3NK51</accession>
<evidence type="ECO:0000313" key="3">
    <source>
        <dbReference type="EMBL" id="PNY03414.1"/>
    </source>
</evidence>
<dbReference type="AlphaFoldDB" id="A0A2K3NK51"/>
<dbReference type="Pfam" id="PF23598">
    <property type="entry name" value="LRR_14"/>
    <property type="match status" value="1"/>
</dbReference>